<dbReference type="RefSeq" id="WP_253967457.1">
    <property type="nucleotide sequence ID" value="NZ_JAMFTH010000001.1"/>
</dbReference>
<keyword evidence="1" id="KW-1133">Transmembrane helix</keyword>
<reference evidence="2" key="2">
    <citation type="submission" date="2023-01" db="EMBL/GenBank/DDBJ databases">
        <title>Gilvimarinus xylanilyticus HB14 isolated from Caulerpa lentillifera aquaculture base in Hainan, China.</title>
        <authorList>
            <person name="Zhang Y.-J."/>
        </authorList>
    </citation>
    <scope>NUCLEOTIDE SEQUENCE</scope>
    <source>
        <strain evidence="2">HB14</strain>
    </source>
</reference>
<keyword evidence="1" id="KW-0812">Transmembrane</keyword>
<keyword evidence="1" id="KW-0472">Membrane</keyword>
<feature type="transmembrane region" description="Helical" evidence="1">
    <location>
        <begin position="39"/>
        <end position="60"/>
    </location>
</feature>
<dbReference type="AlphaFoldDB" id="A0A9X2HW05"/>
<dbReference type="Proteomes" id="UP001139319">
    <property type="component" value="Unassembled WGS sequence"/>
</dbReference>
<feature type="transmembrane region" description="Helical" evidence="1">
    <location>
        <begin position="66"/>
        <end position="84"/>
    </location>
</feature>
<protein>
    <recommendedName>
        <fullName evidence="4">Toxin CptA</fullName>
    </recommendedName>
</protein>
<proteinExistence type="predicted"/>
<dbReference type="InterPro" id="IPR009883">
    <property type="entry name" value="YgfX"/>
</dbReference>
<gene>
    <name evidence="2" type="ORF">M6D89_07825</name>
</gene>
<evidence type="ECO:0008006" key="4">
    <source>
        <dbReference type="Google" id="ProtNLM"/>
    </source>
</evidence>
<dbReference type="Pfam" id="PF07254">
    <property type="entry name" value="Cpta_toxin"/>
    <property type="match status" value="1"/>
</dbReference>
<organism evidence="2 3">
    <name type="scientific">Gilvimarinus xylanilyticus</name>
    <dbReference type="NCBI Taxonomy" id="2944139"/>
    <lineage>
        <taxon>Bacteria</taxon>
        <taxon>Pseudomonadati</taxon>
        <taxon>Pseudomonadota</taxon>
        <taxon>Gammaproteobacteria</taxon>
        <taxon>Cellvibrionales</taxon>
        <taxon>Cellvibrionaceae</taxon>
        <taxon>Gilvimarinus</taxon>
    </lineage>
</organism>
<sequence>MSATTPVCAATANHYLPRHFHGRVYLDADVYPSAIYRRLVSAIALAIVLAIVIAYIPSLIQLNPASLFMLLLLAGVYASARWALGGVAVTRLRLDQRGWHLAVAGGELVPVTPRPEARLWPHLVVMEFCGRDGKRYRLLVLPDTMAADDYHRLRVWLVTQRQSLKH</sequence>
<keyword evidence="3" id="KW-1185">Reference proteome</keyword>
<reference evidence="2" key="1">
    <citation type="submission" date="2022-05" db="EMBL/GenBank/DDBJ databases">
        <authorList>
            <person name="Sun H.-N."/>
        </authorList>
    </citation>
    <scope>NUCLEOTIDE SEQUENCE</scope>
    <source>
        <strain evidence="2">HB14</strain>
    </source>
</reference>
<accession>A0A9X2HW05</accession>
<evidence type="ECO:0000313" key="3">
    <source>
        <dbReference type="Proteomes" id="UP001139319"/>
    </source>
</evidence>
<comment type="caution">
    <text evidence="2">The sequence shown here is derived from an EMBL/GenBank/DDBJ whole genome shotgun (WGS) entry which is preliminary data.</text>
</comment>
<name>A0A9X2HW05_9GAMM</name>
<evidence type="ECO:0000313" key="2">
    <source>
        <dbReference type="EMBL" id="MCP8899200.1"/>
    </source>
</evidence>
<evidence type="ECO:0000256" key="1">
    <source>
        <dbReference type="SAM" id="Phobius"/>
    </source>
</evidence>
<dbReference type="EMBL" id="JAMFTH010000001">
    <property type="protein sequence ID" value="MCP8899200.1"/>
    <property type="molecule type" value="Genomic_DNA"/>
</dbReference>